<protein>
    <submittedName>
        <fullName evidence="2">POP4 domain-containing protein</fullName>
    </submittedName>
</protein>
<dbReference type="Proteomes" id="UP000095287">
    <property type="component" value="Unplaced"/>
</dbReference>
<accession>A0A1I7Y7E9</accession>
<name>A0A1I7Y7E9_9BILA</name>
<keyword evidence="1" id="KW-1185">Reference proteome</keyword>
<proteinExistence type="predicted"/>
<sequence>LLKDRGYCIRVEKNMYLDIFSPEGYTIQSKSVLRKHRVICCGCEELQCTSLGILIRLSSNGRGSSVILARIRNERVIFYTVRAGNFDTTEL</sequence>
<dbReference type="AlphaFoldDB" id="A0A1I7Y7E9"/>
<dbReference type="WBParaSite" id="L893_g13243.t1">
    <property type="protein sequence ID" value="L893_g13243.t1"/>
    <property type="gene ID" value="L893_g13243"/>
</dbReference>
<evidence type="ECO:0000313" key="2">
    <source>
        <dbReference type="WBParaSite" id="L893_g13243.t1"/>
    </source>
</evidence>
<organism evidence="1 2">
    <name type="scientific">Steinernema glaseri</name>
    <dbReference type="NCBI Taxonomy" id="37863"/>
    <lineage>
        <taxon>Eukaryota</taxon>
        <taxon>Metazoa</taxon>
        <taxon>Ecdysozoa</taxon>
        <taxon>Nematoda</taxon>
        <taxon>Chromadorea</taxon>
        <taxon>Rhabditida</taxon>
        <taxon>Tylenchina</taxon>
        <taxon>Panagrolaimomorpha</taxon>
        <taxon>Strongyloidoidea</taxon>
        <taxon>Steinernematidae</taxon>
        <taxon>Steinernema</taxon>
    </lineage>
</organism>
<reference evidence="2" key="1">
    <citation type="submission" date="2016-11" db="UniProtKB">
        <authorList>
            <consortium name="WormBaseParasite"/>
        </authorList>
    </citation>
    <scope>IDENTIFICATION</scope>
</reference>
<evidence type="ECO:0000313" key="1">
    <source>
        <dbReference type="Proteomes" id="UP000095287"/>
    </source>
</evidence>